<dbReference type="Proteomes" id="UP000019473">
    <property type="component" value="Unassembled WGS sequence"/>
</dbReference>
<dbReference type="EMBL" id="AMGW01000002">
    <property type="protein sequence ID" value="EXJ61553.1"/>
    <property type="molecule type" value="Genomic_DNA"/>
</dbReference>
<organism evidence="5 6">
    <name type="scientific">Cladophialophora yegresii CBS 114405</name>
    <dbReference type="NCBI Taxonomy" id="1182544"/>
    <lineage>
        <taxon>Eukaryota</taxon>
        <taxon>Fungi</taxon>
        <taxon>Dikarya</taxon>
        <taxon>Ascomycota</taxon>
        <taxon>Pezizomycotina</taxon>
        <taxon>Eurotiomycetes</taxon>
        <taxon>Chaetothyriomycetidae</taxon>
        <taxon>Chaetothyriales</taxon>
        <taxon>Herpotrichiellaceae</taxon>
        <taxon>Cladophialophora</taxon>
    </lineage>
</organism>
<dbReference type="Pfam" id="PF04082">
    <property type="entry name" value="Fungal_trans"/>
    <property type="match status" value="1"/>
</dbReference>
<evidence type="ECO:0000256" key="2">
    <source>
        <dbReference type="ARBA" id="ARBA00023163"/>
    </source>
</evidence>
<reference evidence="5 6" key="1">
    <citation type="submission" date="2013-03" db="EMBL/GenBank/DDBJ databases">
        <title>The Genome Sequence of Cladophialophora yegresii CBS 114405.</title>
        <authorList>
            <consortium name="The Broad Institute Genomics Platform"/>
            <person name="Cuomo C."/>
            <person name="de Hoog S."/>
            <person name="Gorbushina A."/>
            <person name="Walker B."/>
            <person name="Young S.K."/>
            <person name="Zeng Q."/>
            <person name="Gargeya S."/>
            <person name="Fitzgerald M."/>
            <person name="Haas B."/>
            <person name="Abouelleil A."/>
            <person name="Allen A.W."/>
            <person name="Alvarado L."/>
            <person name="Arachchi H.M."/>
            <person name="Berlin A.M."/>
            <person name="Chapman S.B."/>
            <person name="Gainer-Dewar J."/>
            <person name="Goldberg J."/>
            <person name="Griggs A."/>
            <person name="Gujja S."/>
            <person name="Hansen M."/>
            <person name="Howarth C."/>
            <person name="Imamovic A."/>
            <person name="Ireland A."/>
            <person name="Larimer J."/>
            <person name="McCowan C."/>
            <person name="Murphy C."/>
            <person name="Pearson M."/>
            <person name="Poon T.W."/>
            <person name="Priest M."/>
            <person name="Roberts A."/>
            <person name="Saif S."/>
            <person name="Shea T."/>
            <person name="Sisk P."/>
            <person name="Sykes S."/>
            <person name="Wortman J."/>
            <person name="Nusbaum C."/>
            <person name="Birren B."/>
        </authorList>
    </citation>
    <scope>NUCLEOTIDE SEQUENCE [LARGE SCALE GENOMIC DNA]</scope>
    <source>
        <strain evidence="5 6">CBS 114405</strain>
    </source>
</reference>
<dbReference type="PANTHER" id="PTHR47424">
    <property type="entry name" value="REGULATORY PROTEIN GAL4"/>
    <property type="match status" value="1"/>
</dbReference>
<evidence type="ECO:0000259" key="4">
    <source>
        <dbReference type="SMART" id="SM00906"/>
    </source>
</evidence>
<dbReference type="RefSeq" id="XP_007754207.1">
    <property type="nucleotide sequence ID" value="XM_007756017.1"/>
</dbReference>
<evidence type="ECO:0000256" key="1">
    <source>
        <dbReference type="ARBA" id="ARBA00023015"/>
    </source>
</evidence>
<dbReference type="OrthoDB" id="2283488at2759"/>
<dbReference type="InterPro" id="IPR051127">
    <property type="entry name" value="Fungal_SecMet_Regulators"/>
</dbReference>
<dbReference type="HOGENOM" id="CLU_008599_2_0_1"/>
<evidence type="ECO:0000313" key="5">
    <source>
        <dbReference type="EMBL" id="EXJ61553.1"/>
    </source>
</evidence>
<dbReference type="PANTHER" id="PTHR47424:SF2">
    <property type="entry name" value="TRANSCRIPTION FACTOR DOMAIN-CONTAINING PROTEIN-RELATED"/>
    <property type="match status" value="1"/>
</dbReference>
<protein>
    <recommendedName>
        <fullName evidence="4">Xylanolytic transcriptional activator regulatory domain-containing protein</fullName>
    </recommendedName>
</protein>
<accession>W9W0T6</accession>
<keyword evidence="3" id="KW-0539">Nucleus</keyword>
<dbReference type="GO" id="GO:0000978">
    <property type="term" value="F:RNA polymerase II cis-regulatory region sequence-specific DNA binding"/>
    <property type="evidence" value="ECO:0007669"/>
    <property type="project" value="TreeGrafter"/>
</dbReference>
<proteinExistence type="predicted"/>
<feature type="domain" description="Xylanolytic transcriptional activator regulatory" evidence="4">
    <location>
        <begin position="322"/>
        <end position="396"/>
    </location>
</feature>
<keyword evidence="1" id="KW-0805">Transcription regulation</keyword>
<evidence type="ECO:0000313" key="6">
    <source>
        <dbReference type="Proteomes" id="UP000019473"/>
    </source>
</evidence>
<dbReference type="GO" id="GO:0008270">
    <property type="term" value="F:zinc ion binding"/>
    <property type="evidence" value="ECO:0007669"/>
    <property type="project" value="InterPro"/>
</dbReference>
<gene>
    <name evidence="5" type="ORF">A1O7_01981</name>
</gene>
<keyword evidence="2" id="KW-0804">Transcription</keyword>
<dbReference type="GO" id="GO:0005634">
    <property type="term" value="C:nucleus"/>
    <property type="evidence" value="ECO:0007669"/>
    <property type="project" value="TreeGrafter"/>
</dbReference>
<dbReference type="SMART" id="SM00906">
    <property type="entry name" value="Fungal_trans"/>
    <property type="match status" value="1"/>
</dbReference>
<dbReference type="InterPro" id="IPR007219">
    <property type="entry name" value="XnlR_reg_dom"/>
</dbReference>
<dbReference type="AlphaFoldDB" id="W9W0T6"/>
<dbReference type="GO" id="GO:0006351">
    <property type="term" value="P:DNA-templated transcription"/>
    <property type="evidence" value="ECO:0007669"/>
    <property type="project" value="InterPro"/>
</dbReference>
<dbReference type="GO" id="GO:0000435">
    <property type="term" value="P:positive regulation of transcription from RNA polymerase II promoter by galactose"/>
    <property type="evidence" value="ECO:0007669"/>
    <property type="project" value="TreeGrafter"/>
</dbReference>
<keyword evidence="6" id="KW-1185">Reference proteome</keyword>
<evidence type="ECO:0000256" key="3">
    <source>
        <dbReference type="ARBA" id="ARBA00023242"/>
    </source>
</evidence>
<name>W9W0T6_9EURO</name>
<dbReference type="eggNOG" id="ENOG502QSMN">
    <property type="taxonomic scope" value="Eukaryota"/>
</dbReference>
<sequence>MTVNPTNHPPIFSSPYNDGRTETALLHNSGMFQRTPGVFCMHTRRRCMSLQWKDNSFTPNSKRLQDLEALFARLHPGLDLETALSLGPERVKTEATAVVQPTPAPQNDLSYANEDNLGLVSDLAPNEIKDYDWTEDTTSLDDIADGMAALRIEPNGAGYIGATSGVVFLRSLLYWVGNPAILTRSHLRPPEMSGQSPESLDGSWRFSEASLSQQIKTKLVDSYFANYHVSYPFVHEATFRAQYYELIPRPQQSSWNMLFYTILALGSWTSVHDRTELDDQLYQRATSLAKDESMFESANLTIVQALVLLSNLSQKRNRPNTGWNFLGLATRMGLSLGLHCEHPSWNVPVLQQEMRRRVWWGLFMFDSGASTTFGRVILLPDRSTMNAKYVLNIDDELLTARTAIAPSESPHPTIYSSMKAQADFHVQSNYISNRLLLNRSISAEEALGMVASLDQWATTLPWYFQIQEEVSYFEEWYLFARSRLWWRFWNLKIILLRQLLLRQAVNFGGQSPYSTAASNEDKCITACLEAAHLTINSINDYLHDAEVGKLAGWYSTYFLFHAALVTMIPVLGNIKSASLEMWRADIDIARNILRNILAKNPSAIQCAEILDRLDQRNNLGELSTNPEVPAPWTTGLFAWPTESDEVFDSFCWDQIGQDF</sequence>
<comment type="caution">
    <text evidence="5">The sequence shown here is derived from an EMBL/GenBank/DDBJ whole genome shotgun (WGS) entry which is preliminary data.</text>
</comment>
<dbReference type="GO" id="GO:0000981">
    <property type="term" value="F:DNA-binding transcription factor activity, RNA polymerase II-specific"/>
    <property type="evidence" value="ECO:0007669"/>
    <property type="project" value="TreeGrafter"/>
</dbReference>
<dbReference type="VEuPathDB" id="FungiDB:A1O7_01981"/>
<dbReference type="CDD" id="cd12148">
    <property type="entry name" value="fungal_TF_MHR"/>
    <property type="match status" value="1"/>
</dbReference>
<dbReference type="GeneID" id="19176592"/>